<accession>A0A4R6AZ45</accession>
<dbReference type="OrthoDB" id="19542at2"/>
<dbReference type="Pfam" id="PF06082">
    <property type="entry name" value="YjbH"/>
    <property type="match status" value="1"/>
</dbReference>
<reference evidence="2 3" key="1">
    <citation type="submission" date="2019-03" db="EMBL/GenBank/DDBJ databases">
        <title>Rhodobacteraceae bacterium SM1902, a new member of the family Rhodobacteraceae isolated from Yantai.</title>
        <authorList>
            <person name="Sun Y."/>
        </authorList>
    </citation>
    <scope>NUCLEOTIDE SEQUENCE [LARGE SCALE GENOMIC DNA]</scope>
    <source>
        <strain evidence="2 3">SM1902</strain>
    </source>
</reference>
<dbReference type="AlphaFoldDB" id="A0A4R6AZ45"/>
<proteinExistence type="predicted"/>
<dbReference type="Proteomes" id="UP000294562">
    <property type="component" value="Unassembled WGS sequence"/>
</dbReference>
<evidence type="ECO:0000313" key="2">
    <source>
        <dbReference type="EMBL" id="TDL88148.1"/>
    </source>
</evidence>
<feature type="signal peptide" evidence="1">
    <location>
        <begin position="1"/>
        <end position="22"/>
    </location>
</feature>
<dbReference type="InterPro" id="IPR010344">
    <property type="entry name" value="YbjH"/>
</dbReference>
<protein>
    <submittedName>
        <fullName evidence="2">YjbH domain-containing protein</fullName>
    </submittedName>
</protein>
<dbReference type="RefSeq" id="WP_133342562.1">
    <property type="nucleotide sequence ID" value="NZ_SMZO01000016.1"/>
</dbReference>
<keyword evidence="1" id="KW-0732">Signal</keyword>
<gene>
    <name evidence="2" type="ORF">E2L05_08890</name>
</gene>
<sequence>MTISIVRTAIFPCLLVAQQVSAQTDPQLSYSMYGTIGLIDMPTAQSAPDAELATTLSGYKGDFRTALTFQISDRFFGTFRYAGFDENVYTATPGDSSKLIFDRSFDIGFRFLDETSVRPAMSIGLRDLAGTGLLSSEYIVATKQLTRNMDVTAGIGWGRLGSYNSIGSTGTRTNETVDEGGVPSVDQWFRGDYAFFGGFGVNLSPNLRFEAEYSSDNYSDAQSAGELDRKTPWNFGLDYRLGPSTQMSLYALHGSEVGAQLTFLINPKVATVTGGREEAPIPIFGRAPEAVTNTDWAIYPQPGVETALSQALARDGLTLRGLELSAQRATLRFSNPRFNASPQAFGRAARSMANTLPASVEVFDLIPVQNGLALSKITVRRSDLEAFEFREAEAMQKRVAVTDAASAPRPIVDGAYPSFGWGIEPYVETGFFDPDRPIRIDVGVRARAIVRPTYNTKISGAVVKRAFGNLAKTPIDNSGDLYPVRTNYPRYLTDGDPGMENLYFASFGRPTTNVFSRVSLGYLESMYAGVSGEVLWKPVDSRLGLGVELNYVQQRDFDRQFGLQDYDVATGHVSAYYEFDNGYYGQIDAGRYLAGDVGATFTVDRTFSNGWRVGAFATFTDASAEDFGEGSFDKGIRVVIPTSWILGTARQSELTLDLQPIQRNGGARLIVPDRLYPALQSYHKAEIDRGFGRFWR</sequence>
<keyword evidence="3" id="KW-1185">Reference proteome</keyword>
<feature type="chain" id="PRO_5020454362" evidence="1">
    <location>
        <begin position="23"/>
        <end position="696"/>
    </location>
</feature>
<comment type="caution">
    <text evidence="2">The sequence shown here is derived from an EMBL/GenBank/DDBJ whole genome shotgun (WGS) entry which is preliminary data.</text>
</comment>
<organism evidence="2 3">
    <name type="scientific">Meridianimarinicoccus aquatilis</name>
    <dbReference type="NCBI Taxonomy" id="2552766"/>
    <lineage>
        <taxon>Bacteria</taxon>
        <taxon>Pseudomonadati</taxon>
        <taxon>Pseudomonadota</taxon>
        <taxon>Alphaproteobacteria</taxon>
        <taxon>Rhodobacterales</taxon>
        <taxon>Paracoccaceae</taxon>
        <taxon>Meridianimarinicoccus</taxon>
    </lineage>
</organism>
<dbReference type="EMBL" id="SMZO01000016">
    <property type="protein sequence ID" value="TDL88148.1"/>
    <property type="molecule type" value="Genomic_DNA"/>
</dbReference>
<name>A0A4R6AZ45_9RHOB</name>
<evidence type="ECO:0000256" key="1">
    <source>
        <dbReference type="SAM" id="SignalP"/>
    </source>
</evidence>
<evidence type="ECO:0000313" key="3">
    <source>
        <dbReference type="Proteomes" id="UP000294562"/>
    </source>
</evidence>